<evidence type="ECO:0000256" key="4">
    <source>
        <dbReference type="ARBA" id="ARBA00012312"/>
    </source>
</evidence>
<dbReference type="EC" id="1.14.14.17" evidence="4 10"/>
<keyword evidence="13" id="KW-1185">Reference proteome</keyword>
<accession>A0A2S5B7V8</accession>
<dbReference type="SUPFAM" id="SSF51905">
    <property type="entry name" value="FAD/NAD(P)-binding domain"/>
    <property type="match status" value="1"/>
</dbReference>
<evidence type="ECO:0000256" key="7">
    <source>
        <dbReference type="ARBA" id="ARBA00022848"/>
    </source>
</evidence>
<dbReference type="Pfam" id="PF08491">
    <property type="entry name" value="SE"/>
    <property type="match status" value="2"/>
</dbReference>
<name>A0A2S5B7V8_9BASI</name>
<comment type="cofactor">
    <cofactor evidence="1 10">
        <name>FAD</name>
        <dbReference type="ChEBI" id="CHEBI:57692"/>
    </cofactor>
</comment>
<evidence type="ECO:0000313" key="12">
    <source>
        <dbReference type="EMBL" id="POY72811.1"/>
    </source>
</evidence>
<keyword evidence="5 10" id="KW-0285">Flavoprotein</keyword>
<evidence type="ECO:0000256" key="9">
    <source>
        <dbReference type="ARBA" id="ARBA00023136"/>
    </source>
</evidence>
<keyword evidence="6 10" id="KW-0274">FAD</keyword>
<organism evidence="12 13">
    <name type="scientific">Rhodotorula taiwanensis</name>
    <dbReference type="NCBI Taxonomy" id="741276"/>
    <lineage>
        <taxon>Eukaryota</taxon>
        <taxon>Fungi</taxon>
        <taxon>Dikarya</taxon>
        <taxon>Basidiomycota</taxon>
        <taxon>Pucciniomycotina</taxon>
        <taxon>Microbotryomycetes</taxon>
        <taxon>Sporidiobolales</taxon>
        <taxon>Sporidiobolaceae</taxon>
        <taxon>Rhodotorula</taxon>
    </lineage>
</organism>
<dbReference type="InterPro" id="IPR036188">
    <property type="entry name" value="FAD/NAD-bd_sf"/>
</dbReference>
<dbReference type="InterPro" id="IPR013698">
    <property type="entry name" value="Squalene_epoxidase"/>
</dbReference>
<evidence type="ECO:0000256" key="3">
    <source>
        <dbReference type="ARBA" id="ARBA00008802"/>
    </source>
</evidence>
<comment type="similarity">
    <text evidence="3 10">Belongs to the squalene monooxygenase family.</text>
</comment>
<comment type="subcellular location">
    <subcellularLocation>
        <location evidence="10">Endoplasmic reticulum membrane</location>
        <topology evidence="10">Multi-pass membrane protein</topology>
    </subcellularLocation>
    <subcellularLocation>
        <location evidence="2">Microsome membrane</location>
        <topology evidence="2">Multi-pass membrane protein</topology>
    </subcellularLocation>
</comment>
<keyword evidence="7" id="KW-0492">Microsome</keyword>
<evidence type="ECO:0000256" key="2">
    <source>
        <dbReference type="ARBA" id="ARBA00004154"/>
    </source>
</evidence>
<evidence type="ECO:0000256" key="6">
    <source>
        <dbReference type="ARBA" id="ARBA00022827"/>
    </source>
</evidence>
<evidence type="ECO:0000256" key="1">
    <source>
        <dbReference type="ARBA" id="ARBA00001974"/>
    </source>
</evidence>
<keyword evidence="10" id="KW-0256">Endoplasmic reticulum</keyword>
<reference evidence="12 13" key="1">
    <citation type="journal article" date="2018" name="Front. Microbiol.">
        <title>Prospects for Fungal Bioremediation of Acidic Radioactive Waste Sites: Characterization and Genome Sequence of Rhodotorula taiwanensis MD1149.</title>
        <authorList>
            <person name="Tkavc R."/>
            <person name="Matrosova V.Y."/>
            <person name="Grichenko O.E."/>
            <person name="Gostincar C."/>
            <person name="Volpe R.P."/>
            <person name="Klimenkova P."/>
            <person name="Gaidamakova E.K."/>
            <person name="Zhou C.E."/>
            <person name="Stewart B.J."/>
            <person name="Lyman M.G."/>
            <person name="Malfatti S.A."/>
            <person name="Rubinfeld B."/>
            <person name="Courtot M."/>
            <person name="Singh J."/>
            <person name="Dalgard C.L."/>
            <person name="Hamilton T."/>
            <person name="Frey K.G."/>
            <person name="Gunde-Cimerman N."/>
            <person name="Dugan L."/>
            <person name="Daly M.J."/>
        </authorList>
    </citation>
    <scope>NUCLEOTIDE SEQUENCE [LARGE SCALE GENOMIC DNA]</scope>
    <source>
        <strain evidence="12 13">MD1149</strain>
    </source>
</reference>
<comment type="caution">
    <text evidence="12">The sequence shown here is derived from an EMBL/GenBank/DDBJ whole genome shotgun (WGS) entry which is preliminary data.</text>
</comment>
<dbReference type="PANTHER" id="PTHR10835">
    <property type="entry name" value="SQUALENE MONOOXYGENASE"/>
    <property type="match status" value="1"/>
</dbReference>
<proteinExistence type="inferred from homology"/>
<dbReference type="AlphaFoldDB" id="A0A2S5B7V8"/>
<evidence type="ECO:0000256" key="10">
    <source>
        <dbReference type="RuleBase" id="RU367121"/>
    </source>
</evidence>
<comment type="function">
    <text evidence="10">Catalyzes the stereospecific oxidation of squalene to (S)-2,3-epoxysqualene, and is considered to be a rate-limiting enzyme in steroid biosynthesis.</text>
</comment>
<comment type="catalytic activity">
    <reaction evidence="10">
        <text>squalene + reduced [NADPH--hemoprotein reductase] + O2 = (S)-2,3-epoxysqualene + oxidized [NADPH--hemoprotein reductase] + H2O + H(+)</text>
        <dbReference type="Rhea" id="RHEA:25282"/>
        <dbReference type="Rhea" id="RHEA-COMP:11964"/>
        <dbReference type="Rhea" id="RHEA-COMP:11965"/>
        <dbReference type="ChEBI" id="CHEBI:15377"/>
        <dbReference type="ChEBI" id="CHEBI:15378"/>
        <dbReference type="ChEBI" id="CHEBI:15379"/>
        <dbReference type="ChEBI" id="CHEBI:15440"/>
        <dbReference type="ChEBI" id="CHEBI:15441"/>
        <dbReference type="ChEBI" id="CHEBI:57618"/>
        <dbReference type="ChEBI" id="CHEBI:58210"/>
        <dbReference type="EC" id="1.14.14.17"/>
    </reaction>
</comment>
<dbReference type="Proteomes" id="UP000237144">
    <property type="component" value="Unassembled WGS sequence"/>
</dbReference>
<dbReference type="GO" id="GO:0005789">
    <property type="term" value="C:endoplasmic reticulum membrane"/>
    <property type="evidence" value="ECO:0007669"/>
    <property type="project" value="UniProtKB-SubCell"/>
</dbReference>
<dbReference type="Gene3D" id="3.50.50.60">
    <property type="entry name" value="FAD/NAD(P)-binding domain"/>
    <property type="match status" value="2"/>
</dbReference>
<keyword evidence="9" id="KW-0472">Membrane</keyword>
<protein>
    <recommendedName>
        <fullName evidence="4 10">Squalene monooxygenase</fullName>
        <ecNumber evidence="4 10">1.14.14.17</ecNumber>
    </recommendedName>
</protein>
<evidence type="ECO:0000256" key="5">
    <source>
        <dbReference type="ARBA" id="ARBA00022630"/>
    </source>
</evidence>
<gene>
    <name evidence="12" type="ORF">BMF94_4220</name>
</gene>
<feature type="domain" description="Squalene epoxidase" evidence="11">
    <location>
        <begin position="265"/>
        <end position="496"/>
    </location>
</feature>
<dbReference type="GO" id="GO:0006696">
    <property type="term" value="P:ergosterol biosynthetic process"/>
    <property type="evidence" value="ECO:0007669"/>
    <property type="project" value="TreeGrafter"/>
</dbReference>
<dbReference type="InterPro" id="IPR040125">
    <property type="entry name" value="Squalene_monox"/>
</dbReference>
<keyword evidence="8 10" id="KW-0560">Oxidoreductase</keyword>
<dbReference type="GO" id="GO:0050660">
    <property type="term" value="F:flavin adenine dinucleotide binding"/>
    <property type="evidence" value="ECO:0007669"/>
    <property type="project" value="UniProtKB-UniRule"/>
</dbReference>
<evidence type="ECO:0000259" key="11">
    <source>
        <dbReference type="Pfam" id="PF08491"/>
    </source>
</evidence>
<evidence type="ECO:0000313" key="13">
    <source>
        <dbReference type="Proteomes" id="UP000237144"/>
    </source>
</evidence>
<evidence type="ECO:0000256" key="8">
    <source>
        <dbReference type="ARBA" id="ARBA00023002"/>
    </source>
</evidence>
<dbReference type="UniPathway" id="UPA00767">
    <property type="reaction ID" value="UER00752"/>
</dbReference>
<dbReference type="STRING" id="741276.A0A2S5B7V8"/>
<dbReference type="PANTHER" id="PTHR10835:SF0">
    <property type="entry name" value="SQUALENE MONOOXYGENASE"/>
    <property type="match status" value="1"/>
</dbReference>
<dbReference type="OrthoDB" id="1678617at2759"/>
<dbReference type="PRINTS" id="PR00420">
    <property type="entry name" value="RNGMNOXGNASE"/>
</dbReference>
<feature type="domain" description="Squalene epoxidase" evidence="11">
    <location>
        <begin position="191"/>
        <end position="244"/>
    </location>
</feature>
<sequence>MSPSTTGAPRIPSADPQAAAEKTHDVAIVGAGILGPALAYGLAKSGRSVLLLDRDLSEPDRIVGELLQPGGCLALQRLGIDDALDGIDAVPCEGYQVFWGDQSVPIPYPEESKTMRWSDGSDAKKQEGRSFHHGAFVQSLRRKAQAVEGISLVEATVNELLENEEGTIVGVKATPRKSDDGAEQTPLDYRAKLTIVADGCMSKFRRALLPSHVTPITRSHFVGLVLEDADLPSPRHGHVILGKRDLAAPATDNSVEENPDAPSLGPVLVYQLATHETRMLVDIRGSKLPPQRDLAAFLREHVAPVLPKPIVPSFETALDKALSGDKAYRLRSMPNSYLPPYPQGRDAKGAFLAGDSLNMRHPLTGGGMTVAFNDAVLLTQLLGGGEPVHDVHGDERGPVDLEQWSDVTERLEEWHWKRKNVASCINVLSMALYSLFGADDENLEVLKTGCFKYFELGGDCIQGPVSLLSALKPSPSLLFYHFFRVAFYSIYCLFTSPLASRSPGHKPPVWQYPELTLRSFKVFWTACLVFLPVLWGEVQM</sequence>
<dbReference type="EMBL" id="PJQD01000047">
    <property type="protein sequence ID" value="POY72811.1"/>
    <property type="molecule type" value="Genomic_DNA"/>
</dbReference>
<dbReference type="GO" id="GO:0004506">
    <property type="term" value="F:squalene monooxygenase activity"/>
    <property type="evidence" value="ECO:0007669"/>
    <property type="project" value="UniProtKB-UniRule"/>
</dbReference>